<dbReference type="AlphaFoldDB" id="A0A937XCJ0"/>
<name>A0A937XCJ0_UNCW3</name>
<dbReference type="InterPro" id="IPR021457">
    <property type="entry name" value="DUF3108"/>
</dbReference>
<accession>A0A937XCJ0</accession>
<evidence type="ECO:0000259" key="2">
    <source>
        <dbReference type="SMART" id="SM00460"/>
    </source>
</evidence>
<proteinExistence type="predicted"/>
<dbReference type="EMBL" id="VGIR01000008">
    <property type="protein sequence ID" value="MBM3330692.1"/>
    <property type="molecule type" value="Genomic_DNA"/>
</dbReference>
<protein>
    <recommendedName>
        <fullName evidence="2">Transglutaminase-like domain-containing protein</fullName>
    </recommendedName>
</protein>
<feature type="domain" description="Transglutaminase-like" evidence="2">
    <location>
        <begin position="371"/>
        <end position="430"/>
    </location>
</feature>
<dbReference type="InterPro" id="IPR002931">
    <property type="entry name" value="Transglutaminase-like"/>
</dbReference>
<evidence type="ECO:0000313" key="4">
    <source>
        <dbReference type="Proteomes" id="UP000779900"/>
    </source>
</evidence>
<dbReference type="SMART" id="SM00460">
    <property type="entry name" value="TGc"/>
    <property type="match status" value="1"/>
</dbReference>
<evidence type="ECO:0000313" key="3">
    <source>
        <dbReference type="EMBL" id="MBM3330692.1"/>
    </source>
</evidence>
<dbReference type="Pfam" id="PF11306">
    <property type="entry name" value="DUF3108"/>
    <property type="match status" value="1"/>
</dbReference>
<feature type="signal peptide" evidence="1">
    <location>
        <begin position="1"/>
        <end position="22"/>
    </location>
</feature>
<dbReference type="Proteomes" id="UP000779900">
    <property type="component" value="Unassembled WGS sequence"/>
</dbReference>
<dbReference type="Gene3D" id="3.10.620.30">
    <property type="match status" value="1"/>
</dbReference>
<dbReference type="Pfam" id="PF01841">
    <property type="entry name" value="Transglut_core"/>
    <property type="match status" value="1"/>
</dbReference>
<comment type="caution">
    <text evidence="3">The sequence shown here is derived from an EMBL/GenBank/DDBJ whole genome shotgun (WGS) entry which is preliminary data.</text>
</comment>
<organism evidence="3 4">
    <name type="scientific">candidate division WOR-3 bacterium</name>
    <dbReference type="NCBI Taxonomy" id="2052148"/>
    <lineage>
        <taxon>Bacteria</taxon>
        <taxon>Bacteria division WOR-3</taxon>
    </lineage>
</organism>
<feature type="chain" id="PRO_5038004018" description="Transglutaminase-like domain-containing protein" evidence="1">
    <location>
        <begin position="23"/>
        <end position="473"/>
    </location>
</feature>
<dbReference type="PANTHER" id="PTHR33490">
    <property type="entry name" value="BLR5614 PROTEIN-RELATED"/>
    <property type="match status" value="1"/>
</dbReference>
<reference evidence="3" key="1">
    <citation type="submission" date="2019-03" db="EMBL/GenBank/DDBJ databases">
        <title>Lake Tanganyika Metagenome-Assembled Genomes (MAGs).</title>
        <authorList>
            <person name="Tran P."/>
        </authorList>
    </citation>
    <scope>NUCLEOTIDE SEQUENCE</scope>
    <source>
        <strain evidence="3">K_DeepCast_150m_m2_040</strain>
    </source>
</reference>
<sequence length="473" mass="50836">MRNLTILFVALALAAGCGGAMAPKPGSDSAETWLSSTIQGQKVGYSVYRFDQHPDGYRFESYIRMTLAMQGKEQRVQSHSEAYTGPDLALQSFTFTFSSQDRSFGVRGRVVGDTLWVEAPGGSEERSLTVAGPVYPSSALGRYVVVRKLLKDSTYQVPVFDAAVMGVSLAQVKVLGREKVKAGGQEYDALKFTTRMAKSTVTSWVDDKGMAIVEASAPGIRSERTAADQVLKAEPEGQKLDVLTMFRVPVDTSIPDGAKVSSLKLEIEGIDPKQYALSGPGQQVLSTNPLLVQINTPELPTEPVALPIAAESEYLQPSVTIQSDAPEVKAKLKEAIGDEKDGVAAARKLVSWVFTVVEKQPTASFPNALDVLKTMKGDCNEHAVLFAALARAAGIPTQTAVGLLYMNGAFYYHAWNEVYVGKWIPVDATFGEFPASALHLKLAQGELSEQAEILGLVGAIGIKVREFGAAPAR</sequence>
<evidence type="ECO:0000256" key="1">
    <source>
        <dbReference type="SAM" id="SignalP"/>
    </source>
</evidence>
<dbReference type="SUPFAM" id="SSF54001">
    <property type="entry name" value="Cysteine proteinases"/>
    <property type="match status" value="1"/>
</dbReference>
<dbReference type="PANTHER" id="PTHR33490:SF3">
    <property type="entry name" value="CONSERVED INTEGRAL MEMBRANE PROTEIN"/>
    <property type="match status" value="1"/>
</dbReference>
<gene>
    <name evidence="3" type="ORF">FJY68_02430</name>
</gene>
<dbReference type="PROSITE" id="PS51257">
    <property type="entry name" value="PROKAR_LIPOPROTEIN"/>
    <property type="match status" value="1"/>
</dbReference>
<dbReference type="InterPro" id="IPR038765">
    <property type="entry name" value="Papain-like_cys_pep_sf"/>
</dbReference>
<keyword evidence="1" id="KW-0732">Signal</keyword>